<dbReference type="GO" id="GO:0008195">
    <property type="term" value="F:phosphatidate phosphatase activity"/>
    <property type="evidence" value="ECO:0007669"/>
    <property type="project" value="InterPro"/>
</dbReference>
<evidence type="ECO:0000313" key="2">
    <source>
        <dbReference type="EMBL" id="PWJ42401.1"/>
    </source>
</evidence>
<dbReference type="EMBL" id="QGDO01000003">
    <property type="protein sequence ID" value="PWJ42401.1"/>
    <property type="molecule type" value="Genomic_DNA"/>
</dbReference>
<protein>
    <submittedName>
        <fullName evidence="2">Uncharacterized protein DUF2183</fullName>
    </submittedName>
</protein>
<dbReference type="InterPro" id="IPR019236">
    <property type="entry name" value="APP1_cat"/>
</dbReference>
<dbReference type="Gene3D" id="3.40.50.1000">
    <property type="entry name" value="HAD superfamily/HAD-like"/>
    <property type="match status" value="1"/>
</dbReference>
<dbReference type="InterPro" id="IPR052935">
    <property type="entry name" value="Mg2+_PAP"/>
</dbReference>
<dbReference type="RefSeq" id="WP_109619322.1">
    <property type="nucleotide sequence ID" value="NZ_QGDO01000003.1"/>
</dbReference>
<proteinExistence type="predicted"/>
<name>A0A315ZA40_SEDFL</name>
<dbReference type="PANTHER" id="PTHR28208">
    <property type="entry name" value="PHOSPHATIDATE PHOSPHATASE APP1"/>
    <property type="match status" value="1"/>
</dbReference>
<accession>A0A315ZA40</accession>
<keyword evidence="3" id="KW-1185">Reference proteome</keyword>
<sequence>MSGSKRKTVLLPQVGLKVKDKLYLEGQVLNLKTKHLTVRHKDSFWKNMKMLYRFYAPKSTKLESITIDLDGEKHQLFLDRKGFFRSNFAINNHSSFSPQSIRYFQPDEQEIYVSGVSQNDIFDFSNCETGVISDIDDTVLVTYATNALRRIPNILSRNAYKRKEVQYMRELYSIMRDTGCAFFYVSNSEMNLYLLIKLFLQHNGFPLGPIYLKEYKRLKHLIKKSKKQGVMKYAHKFERITFLLQAEPQMKFVLIGDSGQQDPFIYYRVAIRYPDRIKGIIIRNFNRDDNRLNFYKKKLEEIGVPFMFYQNMKEATEEVCELFGLDYETTLSSF</sequence>
<dbReference type="AlphaFoldDB" id="A0A315ZA40"/>
<dbReference type="PANTHER" id="PTHR28208:SF3">
    <property type="entry name" value="PHOSPHATIDATE PHOSPHATASE APP1"/>
    <property type="match status" value="1"/>
</dbReference>
<evidence type="ECO:0000313" key="3">
    <source>
        <dbReference type="Proteomes" id="UP000245535"/>
    </source>
</evidence>
<dbReference type="OrthoDB" id="9789875at2"/>
<evidence type="ECO:0000259" key="1">
    <source>
        <dbReference type="Pfam" id="PF09949"/>
    </source>
</evidence>
<gene>
    <name evidence="2" type="ORF">BC781_103653</name>
</gene>
<organism evidence="2 3">
    <name type="scientific">Sediminitomix flava</name>
    <dbReference type="NCBI Taxonomy" id="379075"/>
    <lineage>
        <taxon>Bacteria</taxon>
        <taxon>Pseudomonadati</taxon>
        <taxon>Bacteroidota</taxon>
        <taxon>Cytophagia</taxon>
        <taxon>Cytophagales</taxon>
        <taxon>Flammeovirgaceae</taxon>
        <taxon>Sediminitomix</taxon>
    </lineage>
</organism>
<comment type="caution">
    <text evidence="2">The sequence shown here is derived from an EMBL/GenBank/DDBJ whole genome shotgun (WGS) entry which is preliminary data.</text>
</comment>
<dbReference type="InterPro" id="IPR023214">
    <property type="entry name" value="HAD_sf"/>
</dbReference>
<reference evidence="2 3" key="1">
    <citation type="submission" date="2018-03" db="EMBL/GenBank/DDBJ databases">
        <title>Genomic Encyclopedia of Archaeal and Bacterial Type Strains, Phase II (KMG-II): from individual species to whole genera.</title>
        <authorList>
            <person name="Goeker M."/>
        </authorList>
    </citation>
    <scope>NUCLEOTIDE SEQUENCE [LARGE SCALE GENOMIC DNA]</scope>
    <source>
        <strain evidence="2 3">DSM 28229</strain>
    </source>
</reference>
<dbReference type="Proteomes" id="UP000245535">
    <property type="component" value="Unassembled WGS sequence"/>
</dbReference>
<feature type="domain" description="Phosphatidate phosphatase APP1 catalytic" evidence="1">
    <location>
        <begin position="130"/>
        <end position="284"/>
    </location>
</feature>
<dbReference type="Pfam" id="PF09949">
    <property type="entry name" value="APP1_cat"/>
    <property type="match status" value="1"/>
</dbReference>